<dbReference type="InterPro" id="IPR021109">
    <property type="entry name" value="Peptidase_aspartic_dom_sf"/>
</dbReference>
<feature type="compositionally biased region" description="Pro residues" evidence="2">
    <location>
        <begin position="285"/>
        <end position="295"/>
    </location>
</feature>
<evidence type="ECO:0000256" key="2">
    <source>
        <dbReference type="SAM" id="MobiDB-lite"/>
    </source>
</evidence>
<keyword evidence="1" id="KW-0175">Coiled coil</keyword>
<evidence type="ECO:0000313" key="4">
    <source>
        <dbReference type="Proteomes" id="UP000239156"/>
    </source>
</evidence>
<dbReference type="VEuPathDB" id="FungiDB:PSHT_10465"/>
<dbReference type="Gene3D" id="3.10.10.10">
    <property type="entry name" value="HIV Type 1 Reverse Transcriptase, subunit A, domain 1"/>
    <property type="match status" value="1"/>
</dbReference>
<protein>
    <recommendedName>
        <fullName evidence="5">Peptidase A2 domain-containing protein</fullName>
    </recommendedName>
</protein>
<dbReference type="AlphaFoldDB" id="A0A2S4UT91"/>
<dbReference type="CDD" id="cd00303">
    <property type="entry name" value="retropepsin_like"/>
    <property type="match status" value="1"/>
</dbReference>
<proteinExistence type="predicted"/>
<dbReference type="SUPFAM" id="SSF56672">
    <property type="entry name" value="DNA/RNA polymerases"/>
    <property type="match status" value="1"/>
</dbReference>
<evidence type="ECO:0008006" key="5">
    <source>
        <dbReference type="Google" id="ProtNLM"/>
    </source>
</evidence>
<evidence type="ECO:0000313" key="3">
    <source>
        <dbReference type="EMBL" id="POW00470.1"/>
    </source>
</evidence>
<dbReference type="InterPro" id="IPR032567">
    <property type="entry name" value="RTL1-rel"/>
</dbReference>
<sequence>MSDNHNEQLQNITNSLNNLQLHQESESTRSDSCVAEINNLKAELNALTQRFIFLQQQFANMPTPNPAPPPVYQDIGVMSHASFSGNPKELSRFLYFVRDRLVEAGHRFPTEKSKINWVVRHFRYANGNIADQTPVYTWWISILKENARSQDFPTHDASTEDPYALPCLLTIGAFLSKLSEVYTDHNSAQDAKAALYSCRQGNLSVDNFNSIFSSLVFAVDLTEESRCDIYKRALNPRILELALMRFDWNSAVDLRAKQELAVQASNLLDELNLLRRNQLQRPAPQSLPHPPPPQQPAQVPMDLDAMTGGTGFNFPAYRLLCIKAKICQRCHQDYNKTHITSRSCPNKEVMIKEKVAKFVSLSQNPQVAEINMSAINFNIQPQSWDNLIDATGGGNFADMLMFGNDENGFPVEQGMSSFHISSISSLLPSSSSSYSVPATPSRLIIPIKLLTLEGTWIIAKALVDSGAGGSFIDTTFVREKELKLTRLPSSFTCRSFDGSPASSGDVTHSWNGQIACQDHLRQPSLSSVSLFVVSLSSVDIILGLPWLKATFAWVGGPHGQLSFSPPSQHTRISSNVLPSIPLSSITNNVVLTKDEILSLPSQLRSFSDVFTIASLQSLPPVRPQFDLNIKIKPGCTPPFGGLYNLSESERRQLRAYIDENLGKGYIRLSSSPTAAPIFFVKTAGKDDRPCVDY</sequence>
<dbReference type="Gene3D" id="2.40.70.10">
    <property type="entry name" value="Acid Proteases"/>
    <property type="match status" value="1"/>
</dbReference>
<comment type="caution">
    <text evidence="3">The sequence shown here is derived from an EMBL/GenBank/DDBJ whole genome shotgun (WGS) entry which is preliminary data.</text>
</comment>
<accession>A0A2S4UT91</accession>
<dbReference type="PANTHER" id="PTHR15503:SF22">
    <property type="entry name" value="TRANSPOSON TY3-I GAG POLYPROTEIN"/>
    <property type="match status" value="1"/>
</dbReference>
<feature type="coiled-coil region" evidence="1">
    <location>
        <begin position="2"/>
        <end position="57"/>
    </location>
</feature>
<reference evidence="3" key="1">
    <citation type="submission" date="2017-12" db="EMBL/GenBank/DDBJ databases">
        <title>Gene loss provides genomic basis for host adaptation in cereal stripe rust fungi.</title>
        <authorList>
            <person name="Xia C."/>
        </authorList>
    </citation>
    <scope>NUCLEOTIDE SEQUENCE [LARGE SCALE GENOMIC DNA]</scope>
    <source>
        <strain evidence="3">93-210</strain>
    </source>
</reference>
<dbReference type="PANTHER" id="PTHR15503">
    <property type="entry name" value="LDOC1 RELATED"/>
    <property type="match status" value="1"/>
</dbReference>
<dbReference type="VEuPathDB" id="FungiDB:PSTT_13104"/>
<dbReference type="Pfam" id="PF08284">
    <property type="entry name" value="RVP_2"/>
    <property type="match status" value="1"/>
</dbReference>
<name>A0A2S4UT91_9BASI</name>
<evidence type="ECO:0000256" key="1">
    <source>
        <dbReference type="SAM" id="Coils"/>
    </source>
</evidence>
<gene>
    <name evidence="3" type="ORF">PSTT_13104</name>
</gene>
<feature type="region of interest" description="Disordered" evidence="2">
    <location>
        <begin position="281"/>
        <end position="302"/>
    </location>
</feature>
<dbReference type="InterPro" id="IPR043502">
    <property type="entry name" value="DNA/RNA_pol_sf"/>
</dbReference>
<dbReference type="EMBL" id="PKSL01000178">
    <property type="protein sequence ID" value="POW00470.1"/>
    <property type="molecule type" value="Genomic_DNA"/>
</dbReference>
<organism evidence="3 4">
    <name type="scientific">Puccinia striiformis</name>
    <dbReference type="NCBI Taxonomy" id="27350"/>
    <lineage>
        <taxon>Eukaryota</taxon>
        <taxon>Fungi</taxon>
        <taxon>Dikarya</taxon>
        <taxon>Basidiomycota</taxon>
        <taxon>Pucciniomycotina</taxon>
        <taxon>Pucciniomycetes</taxon>
        <taxon>Pucciniales</taxon>
        <taxon>Pucciniaceae</taxon>
        <taxon>Puccinia</taxon>
    </lineage>
</organism>
<dbReference type="Proteomes" id="UP000239156">
    <property type="component" value="Unassembled WGS sequence"/>
</dbReference>
<keyword evidence="4" id="KW-1185">Reference proteome</keyword>